<dbReference type="Pfam" id="PF01826">
    <property type="entry name" value="TIL"/>
    <property type="match status" value="2"/>
</dbReference>
<evidence type="ECO:0000256" key="4">
    <source>
        <dbReference type="ARBA" id="ARBA00023157"/>
    </source>
</evidence>
<gene>
    <name evidence="7" type="primary">Muc5ac_1</name>
    <name evidence="7" type="ORF">CORCRI_R04618</name>
</gene>
<dbReference type="GO" id="GO:0005615">
    <property type="term" value="C:extracellular space"/>
    <property type="evidence" value="ECO:0007669"/>
    <property type="project" value="TreeGrafter"/>
</dbReference>
<dbReference type="InterPro" id="IPR058753">
    <property type="entry name" value="TIL_OTOGL_Mucin"/>
</dbReference>
<dbReference type="SMART" id="SM00215">
    <property type="entry name" value="VWC_out"/>
    <property type="match status" value="1"/>
</dbReference>
<reference evidence="7" key="1">
    <citation type="submission" date="2019-09" db="EMBL/GenBank/DDBJ databases">
        <title>Bird 10,000 Genomes (B10K) Project - Family phase.</title>
        <authorList>
            <person name="Zhang G."/>
        </authorList>
    </citation>
    <scope>NUCLEOTIDE SEQUENCE</scope>
    <source>
        <strain evidence="7">B10K-CU-031-40</strain>
    </source>
</reference>
<dbReference type="InterPro" id="IPR036084">
    <property type="entry name" value="Ser_inhib-like_sf"/>
</dbReference>
<evidence type="ECO:0000256" key="3">
    <source>
        <dbReference type="ARBA" id="ARBA00022737"/>
    </source>
</evidence>
<dbReference type="SUPFAM" id="SSF57567">
    <property type="entry name" value="Serine protease inhibitors"/>
    <property type="match status" value="3"/>
</dbReference>
<dbReference type="Pfam" id="PF08742">
    <property type="entry name" value="C8"/>
    <property type="match status" value="2"/>
</dbReference>
<dbReference type="SMART" id="SM00832">
    <property type="entry name" value="C8"/>
    <property type="match status" value="2"/>
</dbReference>
<dbReference type="InterPro" id="IPR014853">
    <property type="entry name" value="VWF/SSPO/ZAN-like_Cys-rich_dom"/>
</dbReference>
<evidence type="ECO:0000313" key="7">
    <source>
        <dbReference type="EMBL" id="NXC22166.1"/>
    </source>
</evidence>
<keyword evidence="8" id="KW-1185">Reference proteome</keyword>
<comment type="caution">
    <text evidence="7">The sequence shown here is derived from an EMBL/GenBank/DDBJ whole genome shotgun (WGS) entry which is preliminary data.</text>
</comment>
<proteinExistence type="predicted"/>
<dbReference type="Pfam" id="PF23244">
    <property type="entry name" value="VWF"/>
    <property type="match status" value="1"/>
</dbReference>
<dbReference type="CDD" id="cd19941">
    <property type="entry name" value="TIL"/>
    <property type="match status" value="2"/>
</dbReference>
<keyword evidence="5" id="KW-0325">Glycoprotein</keyword>
<comment type="subcellular location">
    <subcellularLocation>
        <location evidence="1">Secreted</location>
    </subcellularLocation>
</comment>
<dbReference type="GO" id="GO:0031012">
    <property type="term" value="C:extracellular matrix"/>
    <property type="evidence" value="ECO:0007669"/>
    <property type="project" value="TreeGrafter"/>
</dbReference>
<dbReference type="Gene3D" id="2.10.25.10">
    <property type="entry name" value="Laminin"/>
    <property type="match status" value="2"/>
</dbReference>
<evidence type="ECO:0000256" key="1">
    <source>
        <dbReference type="ARBA" id="ARBA00004613"/>
    </source>
</evidence>
<dbReference type="Pfam" id="PF00094">
    <property type="entry name" value="VWD"/>
    <property type="match status" value="3"/>
</dbReference>
<keyword evidence="4" id="KW-1015">Disulfide bond</keyword>
<dbReference type="FunFam" id="2.10.25.10:FF:000674">
    <property type="entry name" value="Mucin-2"/>
    <property type="match status" value="1"/>
</dbReference>
<dbReference type="SMART" id="SM00216">
    <property type="entry name" value="VWD"/>
    <property type="match status" value="1"/>
</dbReference>
<dbReference type="OrthoDB" id="160294at2759"/>
<sequence length="679" mass="74993">VTMFRPSSFFIIMKTNIGVQLEIQIKPVMQVFVRLDPIFKDQTCGLCGNFNNIQTDDFKAISGIIEGTATAFANTWKTQASCPNIQQSFKNPCALSIDNEKYAQHWCGLLTDSKGPFADCHYAVNPSVYHTNCMFDTCNCENSEDCLCAALSSYVRACVAKGIQLHGWRTDVCSKYTSCPKSLSYSYNISSCQPTCRSLSEPDVTCSIKFVPVDGCTCTNGTYMDDSGKCVPANECPCYYRGSPIPLGKVVHENGFVCCGINPVPFLTALTSFLPLVCETPMVYFDCRNITAGTSGVECQKSCQTLDMHCYSTQCISGCVCPAGLVLDGKGGCIPEGECPCIHNEAMYQPGEKINVDCNTCVCKNRKWECTKDQCLGTCAVYGDGHYNTFDDKRFSFNGNCEYTLVQDHCGTANGTFRVITENIPCGNTGTTCSKSIKVFLETGVAPFQELNFQYSFSLRCCFKSSHIHYYFIYFLLQGQICGLCGNYDGNGMNDFTTRSQSVVENVLEFGNSWKVSSTCPDAYSMKDPCSTNPYRKSWSERECSIINSNIFAACHSQIEPAKYYQACVTDACACDTGGDCDCFCTAVAAYAQACSEVGVCIAWRTPSICPLFCDYYNQQQECEWHYKPCGVSCMKTCRNPSGKCLHNLPGLEGCYPNCPPDKPYFHEDQMKCVSLCDC</sequence>
<feature type="domain" description="VWFD" evidence="6">
    <location>
        <begin position="1"/>
        <end position="83"/>
    </location>
</feature>
<feature type="domain" description="VWFD" evidence="6">
    <location>
        <begin position="377"/>
        <end position="569"/>
    </location>
</feature>
<dbReference type="Proteomes" id="UP000621168">
    <property type="component" value="Unassembled WGS sequence"/>
</dbReference>
<feature type="non-terminal residue" evidence="7">
    <location>
        <position position="679"/>
    </location>
</feature>
<dbReference type="EMBL" id="WBMX01014267">
    <property type="protein sequence ID" value="NXC22166.1"/>
    <property type="molecule type" value="Genomic_DNA"/>
</dbReference>
<protein>
    <submittedName>
        <fullName evidence="7">MUC5A protein</fullName>
    </submittedName>
</protein>
<evidence type="ECO:0000256" key="2">
    <source>
        <dbReference type="ARBA" id="ARBA00022525"/>
    </source>
</evidence>
<dbReference type="InterPro" id="IPR002919">
    <property type="entry name" value="TIL_dom"/>
</dbReference>
<evidence type="ECO:0000313" key="8">
    <source>
        <dbReference type="Proteomes" id="UP000621168"/>
    </source>
</evidence>
<dbReference type="SUPFAM" id="SSF57603">
    <property type="entry name" value="FnI-like domain"/>
    <property type="match status" value="1"/>
</dbReference>
<dbReference type="PANTHER" id="PTHR11339:SF408">
    <property type="entry name" value="MUCIN-5B"/>
    <property type="match status" value="1"/>
</dbReference>
<dbReference type="PROSITE" id="PS51233">
    <property type="entry name" value="VWFD"/>
    <property type="match status" value="2"/>
</dbReference>
<name>A0A851LY66_CORCR</name>
<feature type="non-terminal residue" evidence="7">
    <location>
        <position position="1"/>
    </location>
</feature>
<dbReference type="InterPro" id="IPR001846">
    <property type="entry name" value="VWF_type-D"/>
</dbReference>
<organism evidence="7 8">
    <name type="scientific">Corythaeola cristata</name>
    <name type="common">Great blue turaco</name>
    <dbReference type="NCBI Taxonomy" id="103954"/>
    <lineage>
        <taxon>Eukaryota</taxon>
        <taxon>Metazoa</taxon>
        <taxon>Chordata</taxon>
        <taxon>Craniata</taxon>
        <taxon>Vertebrata</taxon>
        <taxon>Euteleostomi</taxon>
        <taxon>Archelosauria</taxon>
        <taxon>Archosauria</taxon>
        <taxon>Dinosauria</taxon>
        <taxon>Saurischia</taxon>
        <taxon>Theropoda</taxon>
        <taxon>Coelurosauria</taxon>
        <taxon>Aves</taxon>
        <taxon>Neognathae</taxon>
        <taxon>Neoaves</taxon>
        <taxon>Otidimorphae</taxon>
        <taxon>Musophagiformes</taxon>
        <taxon>Musophagidae</taxon>
        <taxon>Corythaeola</taxon>
    </lineage>
</organism>
<keyword evidence="3" id="KW-0677">Repeat</keyword>
<dbReference type="InterPro" id="IPR001007">
    <property type="entry name" value="VWF_dom"/>
</dbReference>
<dbReference type="AlphaFoldDB" id="A0A851LY66"/>
<evidence type="ECO:0000256" key="5">
    <source>
        <dbReference type="ARBA" id="ARBA00023180"/>
    </source>
</evidence>
<dbReference type="Pfam" id="PF25962">
    <property type="entry name" value="TIL_OTOGL_Mucin"/>
    <property type="match status" value="1"/>
</dbReference>
<accession>A0A851LY66</accession>
<dbReference type="FunFam" id="2.10.25.10:FF:000414">
    <property type="entry name" value="von Willebrand factor"/>
    <property type="match status" value="1"/>
</dbReference>
<dbReference type="InterPro" id="IPR050780">
    <property type="entry name" value="Mucin_vWF_Thrombospondin_sf"/>
</dbReference>
<evidence type="ECO:0000259" key="6">
    <source>
        <dbReference type="PROSITE" id="PS51233"/>
    </source>
</evidence>
<keyword evidence="2" id="KW-0964">Secreted</keyword>
<dbReference type="PANTHER" id="PTHR11339">
    <property type="entry name" value="EXTRACELLULAR MATRIX GLYCOPROTEIN RELATED"/>
    <property type="match status" value="1"/>
</dbReference>